<dbReference type="Proteomes" id="UP000052013">
    <property type="component" value="Unassembled WGS sequence"/>
</dbReference>
<dbReference type="AlphaFoldDB" id="A0A0R1S520"/>
<protein>
    <submittedName>
        <fullName evidence="2">Uncharacterized protein</fullName>
    </submittedName>
</protein>
<evidence type="ECO:0000313" key="3">
    <source>
        <dbReference type="Proteomes" id="UP000052013"/>
    </source>
</evidence>
<keyword evidence="1" id="KW-0472">Membrane</keyword>
<feature type="transmembrane region" description="Helical" evidence="1">
    <location>
        <begin position="169"/>
        <end position="187"/>
    </location>
</feature>
<feature type="transmembrane region" description="Helical" evidence="1">
    <location>
        <begin position="144"/>
        <end position="163"/>
    </location>
</feature>
<evidence type="ECO:0000313" key="2">
    <source>
        <dbReference type="EMBL" id="KRL64079.1"/>
    </source>
</evidence>
<dbReference type="EMBL" id="AZEY01000098">
    <property type="protein sequence ID" value="KRL64079.1"/>
    <property type="molecule type" value="Genomic_DNA"/>
</dbReference>
<feature type="transmembrane region" description="Helical" evidence="1">
    <location>
        <begin position="21"/>
        <end position="38"/>
    </location>
</feature>
<evidence type="ECO:0000256" key="1">
    <source>
        <dbReference type="SAM" id="Phobius"/>
    </source>
</evidence>
<comment type="caution">
    <text evidence="2">The sequence shown here is derived from an EMBL/GenBank/DDBJ whole genome shotgun (WGS) entry which is preliminary data.</text>
</comment>
<feature type="transmembrane region" description="Helical" evidence="1">
    <location>
        <begin position="113"/>
        <end position="132"/>
    </location>
</feature>
<accession>A0A0R1S520</accession>
<keyword evidence="1" id="KW-0812">Transmembrane</keyword>
<proteinExistence type="predicted"/>
<feature type="transmembrane region" description="Helical" evidence="1">
    <location>
        <begin position="89"/>
        <end position="107"/>
    </location>
</feature>
<dbReference type="PATRIC" id="fig|1423739.3.peg.1409"/>
<dbReference type="RefSeq" id="WP_057865772.1">
    <property type="nucleotide sequence ID" value="NZ_AZEY01000098.1"/>
</dbReference>
<dbReference type="STRING" id="1423739.FC85_GL001346"/>
<name>A0A0R1S520_9LACO</name>
<sequence>MLDRLVKVRNQLRTQHPVATIWLIFMLVDGGNLLMQLAAHRNGRDLVSRFISQGIIITVGACLIWVWINRKGGRIYLVNNMVKGIAQHPIITVWFVFMIGNSIPSLIQWSIDGFIFQEAVVTVAMYLMWVWANRKELLRNKFSISALMLLFGILLVGIALHVIAGKYVILTYLIAGCCWLGSFSLAVKEMRKNSNA</sequence>
<keyword evidence="1" id="KW-1133">Transmembrane helix</keyword>
<feature type="transmembrane region" description="Helical" evidence="1">
    <location>
        <begin position="50"/>
        <end position="68"/>
    </location>
</feature>
<organism evidence="2 3">
    <name type="scientific">Lentilactobacillus diolivorans DSM 14421</name>
    <dbReference type="NCBI Taxonomy" id="1423739"/>
    <lineage>
        <taxon>Bacteria</taxon>
        <taxon>Bacillati</taxon>
        <taxon>Bacillota</taxon>
        <taxon>Bacilli</taxon>
        <taxon>Lactobacillales</taxon>
        <taxon>Lactobacillaceae</taxon>
        <taxon>Lentilactobacillus</taxon>
    </lineage>
</organism>
<reference evidence="2 3" key="1">
    <citation type="journal article" date="2015" name="Genome Announc.">
        <title>Expanding the biotechnology potential of lactobacilli through comparative genomics of 213 strains and associated genera.</title>
        <authorList>
            <person name="Sun Z."/>
            <person name="Harris H.M."/>
            <person name="McCann A."/>
            <person name="Guo C."/>
            <person name="Argimon S."/>
            <person name="Zhang W."/>
            <person name="Yang X."/>
            <person name="Jeffery I.B."/>
            <person name="Cooney J.C."/>
            <person name="Kagawa T.F."/>
            <person name="Liu W."/>
            <person name="Song Y."/>
            <person name="Salvetti E."/>
            <person name="Wrobel A."/>
            <person name="Rasinkangas P."/>
            <person name="Parkhill J."/>
            <person name="Rea M.C."/>
            <person name="O'Sullivan O."/>
            <person name="Ritari J."/>
            <person name="Douillard F.P."/>
            <person name="Paul Ross R."/>
            <person name="Yang R."/>
            <person name="Briner A.E."/>
            <person name="Felis G.E."/>
            <person name="de Vos W.M."/>
            <person name="Barrangou R."/>
            <person name="Klaenhammer T.R."/>
            <person name="Caufield P.W."/>
            <person name="Cui Y."/>
            <person name="Zhang H."/>
            <person name="O'Toole P.W."/>
        </authorList>
    </citation>
    <scope>NUCLEOTIDE SEQUENCE [LARGE SCALE GENOMIC DNA]</scope>
    <source>
        <strain evidence="2 3">DSM 14421</strain>
    </source>
</reference>
<gene>
    <name evidence="2" type="ORF">FC85_GL001346</name>
</gene>